<dbReference type="AlphaFoldDB" id="A0AAW9QPB4"/>
<evidence type="ECO:0000313" key="2">
    <source>
        <dbReference type="Proteomes" id="UP001328733"/>
    </source>
</evidence>
<gene>
    <name evidence="1" type="ORF">V0288_05515</name>
</gene>
<reference evidence="1 2" key="1">
    <citation type="submission" date="2024-01" db="EMBL/GenBank/DDBJ databases">
        <title>Genomic insights into the taxonomy and metabolism of the cyanobacterium Pannus brasiliensis CCIBt3594.</title>
        <authorList>
            <person name="Machado M."/>
            <person name="Botero N.B."/>
            <person name="Andreote A.P.D."/>
            <person name="Feitosa A.M.T."/>
            <person name="Popin R."/>
            <person name="Sivonen K."/>
            <person name="Fiore M.F."/>
        </authorList>
    </citation>
    <scope>NUCLEOTIDE SEQUENCE [LARGE SCALE GENOMIC DNA]</scope>
    <source>
        <strain evidence="1 2">CCIBt3594</strain>
    </source>
</reference>
<evidence type="ECO:0000313" key="1">
    <source>
        <dbReference type="EMBL" id="MEG3436571.1"/>
    </source>
</evidence>
<comment type="caution">
    <text evidence="1">The sequence shown here is derived from an EMBL/GenBank/DDBJ whole genome shotgun (WGS) entry which is preliminary data.</text>
</comment>
<protein>
    <submittedName>
        <fullName evidence="1">Uncharacterized protein</fullName>
    </submittedName>
</protein>
<dbReference type="RefSeq" id="WP_332864029.1">
    <property type="nucleotide sequence ID" value="NZ_JBAFSM010000008.1"/>
</dbReference>
<name>A0AAW9QPB4_9CHRO</name>
<proteinExistence type="predicted"/>
<dbReference type="Proteomes" id="UP001328733">
    <property type="component" value="Unassembled WGS sequence"/>
</dbReference>
<organism evidence="1 2">
    <name type="scientific">Pannus brasiliensis CCIBt3594</name>
    <dbReference type="NCBI Taxonomy" id="1427578"/>
    <lineage>
        <taxon>Bacteria</taxon>
        <taxon>Bacillati</taxon>
        <taxon>Cyanobacteriota</taxon>
        <taxon>Cyanophyceae</taxon>
        <taxon>Oscillatoriophycideae</taxon>
        <taxon>Chroococcales</taxon>
        <taxon>Microcystaceae</taxon>
        <taxon>Pannus</taxon>
    </lineage>
</organism>
<dbReference type="EMBL" id="JBAFSM010000008">
    <property type="protein sequence ID" value="MEG3436571.1"/>
    <property type="molecule type" value="Genomic_DNA"/>
</dbReference>
<sequence length="59" mass="6884">MENVLSRRWKSITLDLPYLDRQPSLQNDRSLFPIPVPLEVLYNEFISEPNAVISRGKIN</sequence>
<keyword evidence="2" id="KW-1185">Reference proteome</keyword>
<accession>A0AAW9QPB4</accession>